<evidence type="ECO:0000313" key="3">
    <source>
        <dbReference type="Proteomes" id="UP000030671"/>
    </source>
</evidence>
<proteinExistence type="predicted"/>
<feature type="region of interest" description="Disordered" evidence="1">
    <location>
        <begin position="203"/>
        <end position="223"/>
    </location>
</feature>
<feature type="compositionally biased region" description="Basic and acidic residues" evidence="1">
    <location>
        <begin position="206"/>
        <end position="223"/>
    </location>
</feature>
<dbReference type="EMBL" id="KI925465">
    <property type="protein sequence ID" value="ETW75995.1"/>
    <property type="molecule type" value="Genomic_DNA"/>
</dbReference>
<dbReference type="HOGENOM" id="CLU_1240288_0_0_1"/>
<name>W4JSB5_HETIT</name>
<organism evidence="2 3">
    <name type="scientific">Heterobasidion irregulare (strain TC 32-1)</name>
    <dbReference type="NCBI Taxonomy" id="747525"/>
    <lineage>
        <taxon>Eukaryota</taxon>
        <taxon>Fungi</taxon>
        <taxon>Dikarya</taxon>
        <taxon>Basidiomycota</taxon>
        <taxon>Agaricomycotina</taxon>
        <taxon>Agaricomycetes</taxon>
        <taxon>Russulales</taxon>
        <taxon>Bondarzewiaceae</taxon>
        <taxon>Heterobasidion</taxon>
        <taxon>Heterobasidion annosum species complex</taxon>
    </lineage>
</organism>
<sequence>MPQAPNGLYYCNCPLQCEGTWQQCSQRTHTQHAPYRYVTLAPSSVFFTDFLDTLPPQEYVNSSTISQGLPEGAPANHRTLALLQRAGSPLELARASLASSIPNHANLAALPSNAPLAIPVQDCTAALVPSKLLLLYKWHDPGSGLASGTVTGPNPLPSSTFCEASSLPGSQFDLGAVCIHDINEIPQYFNHPSMTDNNLPLLPTETHNDFGGDPSGHDLSEGM</sequence>
<dbReference type="AlphaFoldDB" id="W4JSB5"/>
<evidence type="ECO:0000313" key="2">
    <source>
        <dbReference type="EMBL" id="ETW75995.1"/>
    </source>
</evidence>
<keyword evidence="3" id="KW-1185">Reference proteome</keyword>
<reference evidence="2 3" key="1">
    <citation type="journal article" date="2012" name="New Phytol.">
        <title>Insight into trade-off between wood decay and parasitism from the genome of a fungal forest pathogen.</title>
        <authorList>
            <person name="Olson A."/>
            <person name="Aerts A."/>
            <person name="Asiegbu F."/>
            <person name="Belbahri L."/>
            <person name="Bouzid O."/>
            <person name="Broberg A."/>
            <person name="Canback B."/>
            <person name="Coutinho P.M."/>
            <person name="Cullen D."/>
            <person name="Dalman K."/>
            <person name="Deflorio G."/>
            <person name="van Diepen L.T."/>
            <person name="Dunand C."/>
            <person name="Duplessis S."/>
            <person name="Durling M."/>
            <person name="Gonthier P."/>
            <person name="Grimwood J."/>
            <person name="Fossdal C.G."/>
            <person name="Hansson D."/>
            <person name="Henrissat B."/>
            <person name="Hietala A."/>
            <person name="Himmelstrand K."/>
            <person name="Hoffmeister D."/>
            <person name="Hogberg N."/>
            <person name="James T.Y."/>
            <person name="Karlsson M."/>
            <person name="Kohler A."/>
            <person name="Kues U."/>
            <person name="Lee Y.H."/>
            <person name="Lin Y.C."/>
            <person name="Lind M."/>
            <person name="Lindquist E."/>
            <person name="Lombard V."/>
            <person name="Lucas S."/>
            <person name="Lunden K."/>
            <person name="Morin E."/>
            <person name="Murat C."/>
            <person name="Park J."/>
            <person name="Raffaello T."/>
            <person name="Rouze P."/>
            <person name="Salamov A."/>
            <person name="Schmutz J."/>
            <person name="Solheim H."/>
            <person name="Stahlberg J."/>
            <person name="Velez H."/>
            <person name="de Vries R.P."/>
            <person name="Wiebenga A."/>
            <person name="Woodward S."/>
            <person name="Yakovlev I."/>
            <person name="Garbelotto M."/>
            <person name="Martin F."/>
            <person name="Grigoriev I.V."/>
            <person name="Stenlid J."/>
        </authorList>
    </citation>
    <scope>NUCLEOTIDE SEQUENCE [LARGE SCALE GENOMIC DNA]</scope>
    <source>
        <strain evidence="2 3">TC 32-1</strain>
    </source>
</reference>
<dbReference type="GeneID" id="20671515"/>
<gene>
    <name evidence="2" type="ORF">HETIRDRAFT_329715</name>
</gene>
<protein>
    <submittedName>
        <fullName evidence="2">Uncharacterized protein</fullName>
    </submittedName>
</protein>
<dbReference type="KEGG" id="hir:HETIRDRAFT_329715"/>
<accession>W4JSB5</accession>
<dbReference type="Proteomes" id="UP000030671">
    <property type="component" value="Unassembled WGS sequence"/>
</dbReference>
<evidence type="ECO:0000256" key="1">
    <source>
        <dbReference type="SAM" id="MobiDB-lite"/>
    </source>
</evidence>
<dbReference type="RefSeq" id="XP_009552222.1">
    <property type="nucleotide sequence ID" value="XM_009553927.1"/>
</dbReference>
<dbReference type="InParanoid" id="W4JSB5"/>